<dbReference type="InterPro" id="IPR029071">
    <property type="entry name" value="Ubiquitin-like_domsf"/>
</dbReference>
<dbReference type="InterPro" id="IPR019956">
    <property type="entry name" value="Ubiquitin_dom"/>
</dbReference>
<dbReference type="GO" id="GO:0071818">
    <property type="term" value="C:BAT3 complex"/>
    <property type="evidence" value="ECO:0007669"/>
    <property type="project" value="TreeGrafter"/>
</dbReference>
<dbReference type="Pfam" id="PF00240">
    <property type="entry name" value="ubiquitin"/>
    <property type="match status" value="1"/>
</dbReference>
<accession>A0AAE0FW50</accession>
<dbReference type="PANTHER" id="PTHR15204:SF0">
    <property type="entry name" value="LARGE PROLINE-RICH PROTEIN BAG6"/>
    <property type="match status" value="1"/>
</dbReference>
<dbReference type="InterPro" id="IPR000626">
    <property type="entry name" value="Ubiquitin-like_dom"/>
</dbReference>
<keyword evidence="3" id="KW-1185">Reference proteome</keyword>
<evidence type="ECO:0000313" key="2">
    <source>
        <dbReference type="EMBL" id="KAK3267161.1"/>
    </source>
</evidence>
<protein>
    <recommendedName>
        <fullName evidence="1">Ubiquitin-like domain-containing protein</fullName>
    </recommendedName>
</protein>
<comment type="caution">
    <text evidence="2">The sequence shown here is derived from an EMBL/GenBank/DDBJ whole genome shotgun (WGS) entry which is preliminary data.</text>
</comment>
<dbReference type="SMART" id="SM00213">
    <property type="entry name" value="UBQ"/>
    <property type="match status" value="1"/>
</dbReference>
<dbReference type="AlphaFoldDB" id="A0AAE0FW50"/>
<dbReference type="GO" id="GO:0051787">
    <property type="term" value="F:misfolded protein binding"/>
    <property type="evidence" value="ECO:0007669"/>
    <property type="project" value="TreeGrafter"/>
</dbReference>
<dbReference type="GO" id="GO:0036503">
    <property type="term" value="P:ERAD pathway"/>
    <property type="evidence" value="ECO:0007669"/>
    <property type="project" value="TreeGrafter"/>
</dbReference>
<proteinExistence type="predicted"/>
<dbReference type="PANTHER" id="PTHR15204">
    <property type="entry name" value="LARGE PROLINE-RICH PROTEIN BAG6"/>
    <property type="match status" value="1"/>
</dbReference>
<name>A0AAE0FW50_9CHLO</name>
<evidence type="ECO:0000313" key="3">
    <source>
        <dbReference type="Proteomes" id="UP001190700"/>
    </source>
</evidence>
<dbReference type="EMBL" id="LGRX02012584">
    <property type="protein sequence ID" value="KAK3267161.1"/>
    <property type="molecule type" value="Genomic_DNA"/>
</dbReference>
<gene>
    <name evidence="2" type="ORF">CYMTET_24268</name>
</gene>
<dbReference type="SUPFAM" id="SSF54236">
    <property type="entry name" value="Ubiquitin-like"/>
    <property type="match status" value="1"/>
</dbReference>
<feature type="domain" description="Ubiquitin-like" evidence="1">
    <location>
        <begin position="17"/>
        <end position="92"/>
    </location>
</feature>
<dbReference type="Gene3D" id="3.10.20.90">
    <property type="entry name" value="Phosphatidylinositol 3-kinase Catalytic Subunit, Chain A, domain 1"/>
    <property type="match status" value="1"/>
</dbReference>
<dbReference type="PROSITE" id="PS50053">
    <property type="entry name" value="UBIQUITIN_2"/>
    <property type="match status" value="1"/>
</dbReference>
<organism evidence="2 3">
    <name type="scientific">Cymbomonas tetramitiformis</name>
    <dbReference type="NCBI Taxonomy" id="36881"/>
    <lineage>
        <taxon>Eukaryota</taxon>
        <taxon>Viridiplantae</taxon>
        <taxon>Chlorophyta</taxon>
        <taxon>Pyramimonadophyceae</taxon>
        <taxon>Pyramimonadales</taxon>
        <taxon>Pyramimonadaceae</taxon>
        <taxon>Cymbomonas</taxon>
    </lineage>
</organism>
<sequence length="169" mass="19144">MEDTPDSQRETGRDSQMRVNIKTLTNDEYHLDVSVQTTVRAFKELLEDKAGVSSSLQRLIYRGRVLNDEKLLTEYGIQEGHTVHMVARPEGALQPSQEETQQPRRAEAQPQTHRVAIGAVLPGDDQTAGVADINRVSYLLTMRLQWLDMDFAVVLKSQQMFLLDSVFSK</sequence>
<reference evidence="2 3" key="1">
    <citation type="journal article" date="2015" name="Genome Biol. Evol.">
        <title>Comparative Genomics of a Bacterivorous Green Alga Reveals Evolutionary Causalities and Consequences of Phago-Mixotrophic Mode of Nutrition.</title>
        <authorList>
            <person name="Burns J.A."/>
            <person name="Paasch A."/>
            <person name="Narechania A."/>
            <person name="Kim E."/>
        </authorList>
    </citation>
    <scope>NUCLEOTIDE SEQUENCE [LARGE SCALE GENOMIC DNA]</scope>
    <source>
        <strain evidence="2 3">PLY_AMNH</strain>
    </source>
</reference>
<dbReference type="PRINTS" id="PR00348">
    <property type="entry name" value="UBIQUITIN"/>
</dbReference>
<evidence type="ECO:0000259" key="1">
    <source>
        <dbReference type="PROSITE" id="PS50053"/>
    </source>
</evidence>
<dbReference type="Proteomes" id="UP001190700">
    <property type="component" value="Unassembled WGS sequence"/>
</dbReference>
<dbReference type="GO" id="GO:0031593">
    <property type="term" value="F:polyubiquitin modification-dependent protein binding"/>
    <property type="evidence" value="ECO:0007669"/>
    <property type="project" value="TreeGrafter"/>
</dbReference>